<dbReference type="AlphaFoldDB" id="A0A562SUQ4"/>
<dbReference type="InterPro" id="IPR039426">
    <property type="entry name" value="TonB-dep_rcpt-like"/>
</dbReference>
<dbReference type="SUPFAM" id="SSF49464">
    <property type="entry name" value="Carboxypeptidase regulatory domain-like"/>
    <property type="match status" value="1"/>
</dbReference>
<gene>
    <name evidence="11" type="ORF">LX66_4796</name>
</gene>
<name>A0A562SUQ4_CHIJA</name>
<proteinExistence type="inferred from homology"/>
<reference evidence="11 12" key="1">
    <citation type="journal article" date="2013" name="Stand. Genomic Sci.">
        <title>Genomic Encyclopedia of Type Strains, Phase I: The one thousand microbial genomes (KMG-I) project.</title>
        <authorList>
            <person name="Kyrpides N.C."/>
            <person name="Woyke T."/>
            <person name="Eisen J.A."/>
            <person name="Garrity G."/>
            <person name="Lilburn T.G."/>
            <person name="Beck B.J."/>
            <person name="Whitman W.B."/>
            <person name="Hugenholtz P."/>
            <person name="Klenk H.P."/>
        </authorList>
    </citation>
    <scope>NUCLEOTIDE SEQUENCE [LARGE SCALE GENOMIC DNA]</scope>
    <source>
        <strain evidence="11 12">DSM 13484</strain>
    </source>
</reference>
<organism evidence="11 12">
    <name type="scientific">Chitinophaga japonensis</name>
    <name type="common">Flexibacter japonensis</name>
    <dbReference type="NCBI Taxonomy" id="104662"/>
    <lineage>
        <taxon>Bacteria</taxon>
        <taxon>Pseudomonadati</taxon>
        <taxon>Bacteroidota</taxon>
        <taxon>Chitinophagia</taxon>
        <taxon>Chitinophagales</taxon>
        <taxon>Chitinophagaceae</taxon>
        <taxon>Chitinophaga</taxon>
    </lineage>
</organism>
<dbReference type="Pfam" id="PF07715">
    <property type="entry name" value="Plug"/>
    <property type="match status" value="1"/>
</dbReference>
<keyword evidence="12" id="KW-1185">Reference proteome</keyword>
<keyword evidence="7 8" id="KW-0998">Cell outer membrane</keyword>
<comment type="subcellular location">
    <subcellularLocation>
        <location evidence="1 8">Cell outer membrane</location>
        <topology evidence="1 8">Multi-pass membrane protein</topology>
    </subcellularLocation>
</comment>
<dbReference type="GO" id="GO:0015344">
    <property type="term" value="F:siderophore uptake transmembrane transporter activity"/>
    <property type="evidence" value="ECO:0007669"/>
    <property type="project" value="TreeGrafter"/>
</dbReference>
<evidence type="ECO:0000256" key="1">
    <source>
        <dbReference type="ARBA" id="ARBA00004571"/>
    </source>
</evidence>
<evidence type="ECO:0000256" key="6">
    <source>
        <dbReference type="ARBA" id="ARBA00023136"/>
    </source>
</evidence>
<evidence type="ECO:0000256" key="5">
    <source>
        <dbReference type="ARBA" id="ARBA00022729"/>
    </source>
</evidence>
<accession>A0A562SUQ4</accession>
<evidence type="ECO:0000256" key="8">
    <source>
        <dbReference type="PROSITE-ProRule" id="PRU01360"/>
    </source>
</evidence>
<dbReference type="GO" id="GO:0044718">
    <property type="term" value="P:siderophore transmembrane transport"/>
    <property type="evidence" value="ECO:0007669"/>
    <property type="project" value="TreeGrafter"/>
</dbReference>
<dbReference type="EMBL" id="VLLG01000005">
    <property type="protein sequence ID" value="TWI84426.1"/>
    <property type="molecule type" value="Genomic_DNA"/>
</dbReference>
<evidence type="ECO:0000256" key="3">
    <source>
        <dbReference type="ARBA" id="ARBA00022452"/>
    </source>
</evidence>
<dbReference type="InterPro" id="IPR012910">
    <property type="entry name" value="Plug_dom"/>
</dbReference>
<keyword evidence="5 9" id="KW-0732">Signal</keyword>
<sequence>MIKVLALALLLCMGNLCMAQHLFTAIIKDADSREPLAGAAVLLAGSNKGAAADENGIVVLTGIPGGKQELLFRSVGYRQHREILVFPLDNDTLTILLEPAGEEVEEVVISSTRSTRTIQNIPTRVEFIGGEELEEKGNMKPGDIRMMLNESTGIQTQQVSATSANSSIRIQGLDGRYTQMLKDGFPMYAGFSGGLGLLQTPPLDLKQVEVIKGASSTLYGGGAIAGLVNLISKEPTEERELRFLVNGTSAGGLDINGFYAQKFKRTGWTVYAARNSSRPYDPSGTGFTAIPETERYVLNPRLFVYFSPRTTMNIGVNTIFEDRTGGDIRYIKGHGDSTHSYFERNKSSRFSTQFSLGHQFSDHSGLVIKNSVNNFNRKITVPAYVFDGKQWSTYSEAAYHNNREQMDWVAGLNVYTDNFNEYPKDSFPQRDYGQYTLGGFIQNTWKASDWLQMETGIRGDYVIDYGFVFLPRIAALFRISPALSSRLGGGLGYKVPNIFTEETERIQFRSVLPLGAAADQLERSYGVNFDVNYRTTLFEKLSLSINQLFFYTRINHPLLLAQAAGNRYQLANADGYLDTKGWETNVKLSFHDFKLFLGYTFTDAQLKQGSRVQENPLTARHRLNNVLMYEVEEKWRAGLEAYYYSRQHLNDGATGQPYWTFGFMAERMWERFSLFINFENFTDTRQTKFDSIYTGTVTQPVFRDIYAPLDGFVVNGGLKLRL</sequence>
<keyword evidence="4 8" id="KW-0812">Transmembrane</keyword>
<dbReference type="PANTHER" id="PTHR30069">
    <property type="entry name" value="TONB-DEPENDENT OUTER MEMBRANE RECEPTOR"/>
    <property type="match status" value="1"/>
</dbReference>
<evidence type="ECO:0000256" key="9">
    <source>
        <dbReference type="SAM" id="SignalP"/>
    </source>
</evidence>
<evidence type="ECO:0000256" key="7">
    <source>
        <dbReference type="ARBA" id="ARBA00023237"/>
    </source>
</evidence>
<evidence type="ECO:0000259" key="10">
    <source>
        <dbReference type="Pfam" id="PF07715"/>
    </source>
</evidence>
<dbReference type="PANTHER" id="PTHR30069:SF29">
    <property type="entry name" value="HEMOGLOBIN AND HEMOGLOBIN-HAPTOGLOBIN-BINDING PROTEIN 1-RELATED"/>
    <property type="match status" value="1"/>
</dbReference>
<feature type="domain" description="TonB-dependent receptor plug" evidence="10">
    <location>
        <begin position="118"/>
        <end position="226"/>
    </location>
</feature>
<protein>
    <submittedName>
        <fullName evidence="11">Iron complex outermembrane receptor protein</fullName>
    </submittedName>
</protein>
<evidence type="ECO:0000313" key="11">
    <source>
        <dbReference type="EMBL" id="TWI84426.1"/>
    </source>
</evidence>
<dbReference type="PROSITE" id="PS52016">
    <property type="entry name" value="TONB_DEPENDENT_REC_3"/>
    <property type="match status" value="1"/>
</dbReference>
<dbReference type="Gene3D" id="2.40.170.20">
    <property type="entry name" value="TonB-dependent receptor, beta-barrel domain"/>
    <property type="match status" value="1"/>
</dbReference>
<feature type="chain" id="PRO_5021728640" evidence="9">
    <location>
        <begin position="20"/>
        <end position="722"/>
    </location>
</feature>
<dbReference type="InterPro" id="IPR036942">
    <property type="entry name" value="Beta-barrel_TonB_sf"/>
</dbReference>
<evidence type="ECO:0000256" key="2">
    <source>
        <dbReference type="ARBA" id="ARBA00022448"/>
    </source>
</evidence>
<dbReference type="Pfam" id="PF13715">
    <property type="entry name" value="CarbopepD_reg_2"/>
    <property type="match status" value="1"/>
</dbReference>
<dbReference type="SUPFAM" id="SSF56935">
    <property type="entry name" value="Porins"/>
    <property type="match status" value="1"/>
</dbReference>
<dbReference type="Proteomes" id="UP000316778">
    <property type="component" value="Unassembled WGS sequence"/>
</dbReference>
<dbReference type="InterPro" id="IPR037066">
    <property type="entry name" value="Plug_dom_sf"/>
</dbReference>
<evidence type="ECO:0000313" key="12">
    <source>
        <dbReference type="Proteomes" id="UP000316778"/>
    </source>
</evidence>
<comment type="caution">
    <text evidence="11">The sequence shown here is derived from an EMBL/GenBank/DDBJ whole genome shotgun (WGS) entry which is preliminary data.</text>
</comment>
<keyword evidence="2 8" id="KW-0813">Transport</keyword>
<dbReference type="InterPro" id="IPR008969">
    <property type="entry name" value="CarboxyPept-like_regulatory"/>
</dbReference>
<comment type="similarity">
    <text evidence="8">Belongs to the TonB-dependent receptor family.</text>
</comment>
<keyword evidence="6 8" id="KW-0472">Membrane</keyword>
<dbReference type="RefSeq" id="WP_145718076.1">
    <property type="nucleotide sequence ID" value="NZ_BAAAFY010000002.1"/>
</dbReference>
<dbReference type="Gene3D" id="2.170.130.10">
    <property type="entry name" value="TonB-dependent receptor, plug domain"/>
    <property type="match status" value="1"/>
</dbReference>
<keyword evidence="3 8" id="KW-1134">Transmembrane beta strand</keyword>
<dbReference type="OrthoDB" id="1109239at2"/>
<evidence type="ECO:0000256" key="4">
    <source>
        <dbReference type="ARBA" id="ARBA00022692"/>
    </source>
</evidence>
<keyword evidence="11" id="KW-0675">Receptor</keyword>
<dbReference type="GO" id="GO:0009279">
    <property type="term" value="C:cell outer membrane"/>
    <property type="evidence" value="ECO:0007669"/>
    <property type="project" value="UniProtKB-SubCell"/>
</dbReference>
<feature type="signal peptide" evidence="9">
    <location>
        <begin position="1"/>
        <end position="19"/>
    </location>
</feature>